<dbReference type="Gene3D" id="2.40.160.20">
    <property type="match status" value="1"/>
</dbReference>
<dbReference type="RefSeq" id="WP_006948403.1">
    <property type="nucleotide sequence ID" value="NZ_BAJI01000001.1"/>
</dbReference>
<sequence length="150" mass="16793">MKKLLLTIACMFTGMGAFAQMEGIELGGRLNFSYDRPHLGIGVVGRYHINDHFRPEVTLNFYPKDGKIDPAWDLNANLHYIFDITDRFKLYPLGGIGVIGYDSHTWLGANLGGGLQFNISKNLHLTAETYYQFVDGDARGITNVGLVYVF</sequence>
<dbReference type="Pfam" id="PF13505">
    <property type="entry name" value="OMP_b-brl"/>
    <property type="match status" value="1"/>
</dbReference>
<feature type="signal peptide" evidence="2">
    <location>
        <begin position="1"/>
        <end position="19"/>
    </location>
</feature>
<proteinExistence type="predicted"/>
<dbReference type="AlphaFoldDB" id="E0NR07"/>
<evidence type="ECO:0000256" key="1">
    <source>
        <dbReference type="ARBA" id="ARBA00022729"/>
    </source>
</evidence>
<dbReference type="EMBL" id="AEEI01000021">
    <property type="protein sequence ID" value="EFM02527.1"/>
    <property type="molecule type" value="Genomic_DNA"/>
</dbReference>
<dbReference type="eggNOG" id="COG3637">
    <property type="taxonomic scope" value="Bacteria"/>
</dbReference>
<keyword evidence="1 2" id="KW-0732">Signal</keyword>
<dbReference type="SUPFAM" id="SSF56925">
    <property type="entry name" value="OMPA-like"/>
    <property type="match status" value="1"/>
</dbReference>
<dbReference type="HOGENOM" id="CLU_111119_1_0_10"/>
<dbReference type="STRING" id="862515.HMPREF0658_0608"/>
<keyword evidence="5" id="KW-1185">Reference proteome</keyword>
<evidence type="ECO:0000256" key="2">
    <source>
        <dbReference type="SAM" id="SignalP"/>
    </source>
</evidence>
<feature type="domain" description="Outer membrane protein beta-barrel" evidence="3">
    <location>
        <begin position="12"/>
        <end position="150"/>
    </location>
</feature>
<dbReference type="InterPro" id="IPR011250">
    <property type="entry name" value="OMP/PagP_B-barrel"/>
</dbReference>
<evidence type="ECO:0000313" key="5">
    <source>
        <dbReference type="Proteomes" id="UP000004394"/>
    </source>
</evidence>
<dbReference type="Proteomes" id="UP000004394">
    <property type="component" value="Unassembled WGS sequence"/>
</dbReference>
<evidence type="ECO:0000313" key="4">
    <source>
        <dbReference type="EMBL" id="EFM02527.1"/>
    </source>
</evidence>
<organism evidence="4 5">
    <name type="scientific">Hoylesella marshii DSM 16973 = JCM 13450</name>
    <dbReference type="NCBI Taxonomy" id="862515"/>
    <lineage>
        <taxon>Bacteria</taxon>
        <taxon>Pseudomonadati</taxon>
        <taxon>Bacteroidota</taxon>
        <taxon>Bacteroidia</taxon>
        <taxon>Bacteroidales</taxon>
        <taxon>Prevotellaceae</taxon>
        <taxon>Hoylesella</taxon>
    </lineage>
</organism>
<protein>
    <recommendedName>
        <fullName evidence="3">Outer membrane protein beta-barrel domain-containing protein</fullName>
    </recommendedName>
</protein>
<evidence type="ECO:0000259" key="3">
    <source>
        <dbReference type="Pfam" id="PF13505"/>
    </source>
</evidence>
<comment type="caution">
    <text evidence="4">The sequence shown here is derived from an EMBL/GenBank/DDBJ whole genome shotgun (WGS) entry which is preliminary data.</text>
</comment>
<gene>
    <name evidence="4" type="ORF">HMPREF0658_0608</name>
</gene>
<dbReference type="OrthoDB" id="1163183at2"/>
<reference evidence="4" key="1">
    <citation type="submission" date="2010-07" db="EMBL/GenBank/DDBJ databases">
        <authorList>
            <person name="Muzny D."/>
            <person name="Qin X."/>
            <person name="Deng J."/>
            <person name="Jiang H."/>
            <person name="Liu Y."/>
            <person name="Qu J."/>
            <person name="Song X.-Z."/>
            <person name="Zhang L."/>
            <person name="Thornton R."/>
            <person name="Coyle M."/>
            <person name="Francisco L."/>
            <person name="Jackson L."/>
            <person name="Javaid M."/>
            <person name="Korchina V."/>
            <person name="Kovar C."/>
            <person name="Mata R."/>
            <person name="Mathew T."/>
            <person name="Ngo R."/>
            <person name="Nguyen L."/>
            <person name="Nguyen N."/>
            <person name="Okwuonu G."/>
            <person name="Ongeri F."/>
            <person name="Pham C."/>
            <person name="Simmons D."/>
            <person name="Wilczek-Boney K."/>
            <person name="Hale W."/>
            <person name="Jakkamsetti A."/>
            <person name="Pham P."/>
            <person name="Ruth R."/>
            <person name="San Lucas F."/>
            <person name="Warren J."/>
            <person name="Zhang J."/>
            <person name="Zhao Z."/>
            <person name="Zhou C."/>
            <person name="Zhu D."/>
            <person name="Lee S."/>
            <person name="Bess C."/>
            <person name="Blankenburg K."/>
            <person name="Forbes L."/>
            <person name="Fu Q."/>
            <person name="Gubbala S."/>
            <person name="Hirani K."/>
            <person name="Jayaseelan J.C."/>
            <person name="Lara F."/>
            <person name="Munidasa M."/>
            <person name="Palculict T."/>
            <person name="Patil S."/>
            <person name="Pu L.-L."/>
            <person name="Saada N."/>
            <person name="Tang L."/>
            <person name="Weissenberger G."/>
            <person name="Zhu Y."/>
            <person name="Hemphill L."/>
            <person name="Shang Y."/>
            <person name="Youmans B."/>
            <person name="Ayvaz T."/>
            <person name="Ross M."/>
            <person name="Santibanez J."/>
            <person name="Aqrawi P."/>
            <person name="Gross S."/>
            <person name="Joshi V."/>
            <person name="Fowler G."/>
            <person name="Nazareth L."/>
            <person name="Reid J."/>
            <person name="Worley K."/>
            <person name="Petrosino J."/>
            <person name="Highlander S."/>
            <person name="Gibbs R."/>
        </authorList>
    </citation>
    <scope>NUCLEOTIDE SEQUENCE [LARGE SCALE GENOMIC DNA]</scope>
    <source>
        <strain evidence="4">DSM 16973</strain>
    </source>
</reference>
<name>E0NR07_9BACT</name>
<dbReference type="BioCyc" id="PMAR862515-HMP:GMOO-621-MONOMER"/>
<feature type="chain" id="PRO_5003138143" description="Outer membrane protein beta-barrel domain-containing protein" evidence="2">
    <location>
        <begin position="20"/>
        <end position="150"/>
    </location>
</feature>
<accession>E0NR07</accession>
<dbReference type="InterPro" id="IPR027385">
    <property type="entry name" value="Beta-barrel_OMP"/>
</dbReference>